<evidence type="ECO:0000256" key="2">
    <source>
        <dbReference type="ARBA" id="ARBA00022553"/>
    </source>
</evidence>
<dbReference type="SMART" id="SM00823">
    <property type="entry name" value="PKS_PP"/>
    <property type="match status" value="1"/>
</dbReference>
<keyword evidence="2" id="KW-0597">Phosphoprotein</keyword>
<dbReference type="EMBL" id="BAAARJ010000010">
    <property type="protein sequence ID" value="GAA2617477.1"/>
    <property type="molecule type" value="Genomic_DNA"/>
</dbReference>
<protein>
    <recommendedName>
        <fullName evidence="3">Carrier domain-containing protein</fullName>
    </recommendedName>
</protein>
<reference evidence="5" key="1">
    <citation type="journal article" date="2019" name="Int. J. Syst. Evol. Microbiol.">
        <title>The Global Catalogue of Microorganisms (GCM) 10K type strain sequencing project: providing services to taxonomists for standard genome sequencing and annotation.</title>
        <authorList>
            <consortium name="The Broad Institute Genomics Platform"/>
            <consortium name="The Broad Institute Genome Sequencing Center for Infectious Disease"/>
            <person name="Wu L."/>
            <person name="Ma J."/>
        </authorList>
    </citation>
    <scope>NUCLEOTIDE SEQUENCE [LARGE SCALE GENOMIC DNA]</scope>
    <source>
        <strain evidence="5">JCM 16373</strain>
    </source>
</reference>
<dbReference type="InterPro" id="IPR036736">
    <property type="entry name" value="ACP-like_sf"/>
</dbReference>
<dbReference type="InterPro" id="IPR009081">
    <property type="entry name" value="PP-bd_ACP"/>
</dbReference>
<dbReference type="InterPro" id="IPR020806">
    <property type="entry name" value="PKS_PP-bd"/>
</dbReference>
<evidence type="ECO:0000313" key="4">
    <source>
        <dbReference type="EMBL" id="GAA2617477.1"/>
    </source>
</evidence>
<evidence type="ECO:0000259" key="3">
    <source>
        <dbReference type="PROSITE" id="PS50075"/>
    </source>
</evidence>
<accession>A0ABN3Q597</accession>
<dbReference type="PROSITE" id="PS50075">
    <property type="entry name" value="CARRIER"/>
    <property type="match status" value="1"/>
</dbReference>
<keyword evidence="5" id="KW-1185">Reference proteome</keyword>
<evidence type="ECO:0000256" key="1">
    <source>
        <dbReference type="ARBA" id="ARBA00022450"/>
    </source>
</evidence>
<gene>
    <name evidence="4" type="ORF">GCM10009863_34220</name>
</gene>
<keyword evidence="1" id="KW-0596">Phosphopantetheine</keyword>
<dbReference type="SUPFAM" id="SSF47336">
    <property type="entry name" value="ACP-like"/>
    <property type="match status" value="1"/>
</dbReference>
<comment type="caution">
    <text evidence="4">The sequence shown here is derived from an EMBL/GenBank/DDBJ whole genome shotgun (WGS) entry which is preliminary data.</text>
</comment>
<sequence length="114" mass="12298">MPATDPSLNARLRAMPAPERERILLDVVTECTAGVLGHHDPAELEPDLSFPEADVDSLTATEIRSRIAARVGMPVPRTRFDARTTVGEAARILNSMLGESATAPPQGKACREEH</sequence>
<evidence type="ECO:0000313" key="5">
    <source>
        <dbReference type="Proteomes" id="UP001501447"/>
    </source>
</evidence>
<feature type="domain" description="Carrier" evidence="3">
    <location>
        <begin position="15"/>
        <end position="97"/>
    </location>
</feature>
<dbReference type="Gene3D" id="1.10.1200.10">
    <property type="entry name" value="ACP-like"/>
    <property type="match status" value="1"/>
</dbReference>
<proteinExistence type="predicted"/>
<dbReference type="Proteomes" id="UP001501447">
    <property type="component" value="Unassembled WGS sequence"/>
</dbReference>
<name>A0ABN3Q597_9ACTN</name>
<dbReference type="RefSeq" id="WP_344566860.1">
    <property type="nucleotide sequence ID" value="NZ_BAAARJ010000010.1"/>
</dbReference>
<dbReference type="Pfam" id="PF00550">
    <property type="entry name" value="PP-binding"/>
    <property type="match status" value="1"/>
</dbReference>
<organism evidence="4 5">
    <name type="scientific">Streptomyces axinellae</name>
    <dbReference type="NCBI Taxonomy" id="552788"/>
    <lineage>
        <taxon>Bacteria</taxon>
        <taxon>Bacillati</taxon>
        <taxon>Actinomycetota</taxon>
        <taxon>Actinomycetes</taxon>
        <taxon>Kitasatosporales</taxon>
        <taxon>Streptomycetaceae</taxon>
        <taxon>Streptomyces</taxon>
    </lineage>
</organism>